<comment type="similarity">
    <text evidence="2">Belongs to the iron/manganese superoxide dismutase family.</text>
</comment>
<dbReference type="Gene3D" id="3.55.40.20">
    <property type="entry name" value="Iron/manganese superoxide dismutase, C-terminal domain"/>
    <property type="match status" value="1"/>
</dbReference>
<feature type="compositionally biased region" description="Basic and acidic residues" evidence="8">
    <location>
        <begin position="22"/>
        <end position="48"/>
    </location>
</feature>
<sequence length="372" mass="39973">PPRERPGRAPQPQPPAGPGRFLDARRRGGGRDPHRGSGTDDRADDLSRSHLPKRRIGALTRASDAHPDPPRPPVAVDRKGIAMPEYTLPDLPYDYSALEPHISARIMELHHSKHHQAYVTGANTALAQLADARESGDLANVNKLEKDLAFNLGGHLNHSIFWENLSPNGGGDPEGALAEALGEHFGSIERFRAHFTATALGVQGIRLVGARVGRARQAAGDLPALRPAGQRPHGRHAAAAARRLGARLLPRLRERAGRLRERVLEHRQLGGRAAPLRRGAGVASAPQPLPRRTRPRSDRGVRGRGGEPEERHVAVDGLAVAGRHLVGLVPDADVSAAAEVLLEVPPGLQVRRVTIGREALQVLGAAPVRHQD</sequence>
<evidence type="ECO:0000256" key="6">
    <source>
        <dbReference type="ARBA" id="ARBA00023211"/>
    </source>
</evidence>
<dbReference type="InterPro" id="IPR050265">
    <property type="entry name" value="Fe/Mn_Superoxide_Dismutase"/>
</dbReference>
<evidence type="ECO:0000256" key="7">
    <source>
        <dbReference type="ARBA" id="ARBA00049204"/>
    </source>
</evidence>
<feature type="compositionally biased region" description="Basic and acidic residues" evidence="8">
    <location>
        <begin position="295"/>
        <end position="311"/>
    </location>
</feature>
<dbReference type="FunFam" id="1.10.287.990:FF:000001">
    <property type="entry name" value="Superoxide dismutase"/>
    <property type="match status" value="1"/>
</dbReference>
<dbReference type="Pfam" id="PF00081">
    <property type="entry name" value="Sod_Fe_N"/>
    <property type="match status" value="1"/>
</dbReference>
<dbReference type="GO" id="GO:0046872">
    <property type="term" value="F:metal ion binding"/>
    <property type="evidence" value="ECO:0007669"/>
    <property type="project" value="UniProtKB-KW"/>
</dbReference>
<dbReference type="eggNOG" id="KOG0876">
    <property type="taxonomic scope" value="Eukaryota"/>
</dbReference>
<protein>
    <recommendedName>
        <fullName evidence="3">superoxide dismutase</fullName>
        <ecNumber evidence="3">1.15.1.1</ecNumber>
    </recommendedName>
</protein>
<dbReference type="PANTHER" id="PTHR11404:SF6">
    <property type="entry name" value="SUPEROXIDE DISMUTASE [MN], MITOCHONDRIAL"/>
    <property type="match status" value="1"/>
</dbReference>
<dbReference type="Gene3D" id="1.10.287.990">
    <property type="entry name" value="Fe,Mn superoxide dismutase (SOD) domain"/>
    <property type="match status" value="1"/>
</dbReference>
<dbReference type="InterPro" id="IPR019831">
    <property type="entry name" value="Mn/Fe_SOD_N"/>
</dbReference>
<evidence type="ECO:0000256" key="5">
    <source>
        <dbReference type="ARBA" id="ARBA00023002"/>
    </source>
</evidence>
<dbReference type="SUPFAM" id="SSF54719">
    <property type="entry name" value="Fe,Mn superoxide dismutase (SOD), C-terminal domain"/>
    <property type="match status" value="1"/>
</dbReference>
<dbReference type="Proteomes" id="UP000095282">
    <property type="component" value="Unplaced"/>
</dbReference>
<evidence type="ECO:0000313" key="10">
    <source>
        <dbReference type="Proteomes" id="UP000095282"/>
    </source>
</evidence>
<keyword evidence="10" id="KW-1185">Reference proteome</keyword>
<dbReference type="STRING" id="1561998.A0A1I7SXX9"/>
<feature type="region of interest" description="Disordered" evidence="8">
    <location>
        <begin position="274"/>
        <end position="311"/>
    </location>
</feature>
<comment type="catalytic activity">
    <reaction evidence="7">
        <text>2 superoxide + 2 H(+) = H2O2 + O2</text>
        <dbReference type="Rhea" id="RHEA:20696"/>
        <dbReference type="ChEBI" id="CHEBI:15378"/>
        <dbReference type="ChEBI" id="CHEBI:15379"/>
        <dbReference type="ChEBI" id="CHEBI:16240"/>
        <dbReference type="ChEBI" id="CHEBI:18421"/>
        <dbReference type="EC" id="1.15.1.1"/>
    </reaction>
</comment>
<dbReference type="InterPro" id="IPR036314">
    <property type="entry name" value="SOD_C_sf"/>
</dbReference>
<comment type="function">
    <text evidence="1">Destroys superoxide anion radicals which are normally produced within the cells and which are toxic to biological systems.</text>
</comment>
<dbReference type="InterPro" id="IPR036324">
    <property type="entry name" value="Mn/Fe_SOD_N_sf"/>
</dbReference>
<evidence type="ECO:0000259" key="9">
    <source>
        <dbReference type="Pfam" id="PF00081"/>
    </source>
</evidence>
<organism evidence="10 11">
    <name type="scientific">Caenorhabditis tropicalis</name>
    <dbReference type="NCBI Taxonomy" id="1561998"/>
    <lineage>
        <taxon>Eukaryota</taxon>
        <taxon>Metazoa</taxon>
        <taxon>Ecdysozoa</taxon>
        <taxon>Nematoda</taxon>
        <taxon>Chromadorea</taxon>
        <taxon>Rhabditida</taxon>
        <taxon>Rhabditina</taxon>
        <taxon>Rhabditomorpha</taxon>
        <taxon>Rhabditoidea</taxon>
        <taxon>Rhabditidae</taxon>
        <taxon>Peloderinae</taxon>
        <taxon>Caenorhabditis</taxon>
    </lineage>
</organism>
<keyword evidence="5" id="KW-0560">Oxidoreductase</keyword>
<dbReference type="InterPro" id="IPR001189">
    <property type="entry name" value="Mn/Fe_SOD"/>
</dbReference>
<name>A0A1I7SXX9_9PELO</name>
<dbReference type="PRINTS" id="PR01703">
    <property type="entry name" value="MNSODISMTASE"/>
</dbReference>
<accession>A0A1I7SXX9</accession>
<keyword evidence="6" id="KW-0464">Manganese</keyword>
<evidence type="ECO:0000313" key="11">
    <source>
        <dbReference type="WBParaSite" id="Csp11.Scaffold228.g675.t1"/>
    </source>
</evidence>
<dbReference type="AlphaFoldDB" id="A0A1I7SXX9"/>
<dbReference type="WBParaSite" id="Csp11.Scaffold228.g675.t1">
    <property type="protein sequence ID" value="Csp11.Scaffold228.g675.t1"/>
    <property type="gene ID" value="Csp11.Scaffold228.g675"/>
</dbReference>
<evidence type="ECO:0000256" key="4">
    <source>
        <dbReference type="ARBA" id="ARBA00022723"/>
    </source>
</evidence>
<evidence type="ECO:0000256" key="1">
    <source>
        <dbReference type="ARBA" id="ARBA00002170"/>
    </source>
</evidence>
<keyword evidence="4" id="KW-0479">Metal-binding</keyword>
<dbReference type="GO" id="GO:0004784">
    <property type="term" value="F:superoxide dismutase activity"/>
    <property type="evidence" value="ECO:0007669"/>
    <property type="project" value="UniProtKB-EC"/>
</dbReference>
<feature type="domain" description="Manganese/iron superoxide dismutase N-terminal" evidence="9">
    <location>
        <begin position="85"/>
        <end position="166"/>
    </location>
</feature>
<evidence type="ECO:0000256" key="8">
    <source>
        <dbReference type="SAM" id="MobiDB-lite"/>
    </source>
</evidence>
<feature type="compositionally biased region" description="Low complexity" evidence="8">
    <location>
        <begin position="274"/>
        <end position="283"/>
    </location>
</feature>
<dbReference type="SUPFAM" id="SSF46609">
    <property type="entry name" value="Fe,Mn superoxide dismutase (SOD), N-terminal domain"/>
    <property type="match status" value="1"/>
</dbReference>
<reference evidence="11" key="1">
    <citation type="submission" date="2016-11" db="UniProtKB">
        <authorList>
            <consortium name="WormBaseParasite"/>
        </authorList>
    </citation>
    <scope>IDENTIFICATION</scope>
</reference>
<proteinExistence type="inferred from homology"/>
<evidence type="ECO:0000256" key="2">
    <source>
        <dbReference type="ARBA" id="ARBA00008714"/>
    </source>
</evidence>
<dbReference type="PANTHER" id="PTHR11404">
    <property type="entry name" value="SUPEROXIDE DISMUTASE 2"/>
    <property type="match status" value="1"/>
</dbReference>
<feature type="region of interest" description="Disordered" evidence="8">
    <location>
        <begin position="1"/>
        <end position="78"/>
    </location>
</feature>
<dbReference type="EC" id="1.15.1.1" evidence="3"/>
<evidence type="ECO:0000256" key="3">
    <source>
        <dbReference type="ARBA" id="ARBA00012682"/>
    </source>
</evidence>